<sequence length="143" mass="17119">MADEIDRYFKACISGKIDALIKCRIKKLEEDTGSADENYGGGRVQNVNVAKNGIENRIIKKTDDWNIAQWNKDKWNVEQFMLTLTQHERQLILMRYRRKPYSWDKVAKELYKSKRQCYNDLKRIKQEFSEGAYWDPSFLWKTL</sequence>
<dbReference type="RefSeq" id="WP_213819597.1">
    <property type="nucleotide sequence ID" value="NZ_JAAMFI010000001.1"/>
</dbReference>
<accession>A0ABS5QPB0</accession>
<comment type="caution">
    <text evidence="1">The sequence shown here is derived from an EMBL/GenBank/DDBJ whole genome shotgun (WGS) entry which is preliminary data.</text>
</comment>
<protein>
    <submittedName>
        <fullName evidence="1">DUF722 domain-containing protein</fullName>
    </submittedName>
</protein>
<dbReference type="EMBL" id="JAAMFI010000001">
    <property type="protein sequence ID" value="MBS9335013.1"/>
    <property type="molecule type" value="Genomic_DNA"/>
</dbReference>
<keyword evidence="2" id="KW-1185">Reference proteome</keyword>
<evidence type="ECO:0000313" key="1">
    <source>
        <dbReference type="EMBL" id="MBS9335013.1"/>
    </source>
</evidence>
<proteinExistence type="predicted"/>
<dbReference type="Proteomes" id="UP001519418">
    <property type="component" value="Unassembled WGS sequence"/>
</dbReference>
<reference evidence="1 2" key="1">
    <citation type="submission" date="2020-02" db="EMBL/GenBank/DDBJ databases">
        <title>Fructobacillus sp. isolated from paper mulberry of Taiwan.</title>
        <authorList>
            <person name="Lin S.-T."/>
        </authorList>
    </citation>
    <scope>NUCLEOTIDE SEQUENCE [LARGE SCALE GENOMIC DNA]</scope>
    <source>
        <strain evidence="1 2">M1-10</strain>
    </source>
</reference>
<evidence type="ECO:0000313" key="2">
    <source>
        <dbReference type="Proteomes" id="UP001519418"/>
    </source>
</evidence>
<name>A0ABS5QPB0_9LACO</name>
<gene>
    <name evidence="1" type="ORF">G6R27_03025</name>
</gene>
<organism evidence="1 2">
    <name type="scientific">Fructobacillus papyriferae</name>
    <dbReference type="NCBI Taxonomy" id="2713171"/>
    <lineage>
        <taxon>Bacteria</taxon>
        <taxon>Bacillati</taxon>
        <taxon>Bacillota</taxon>
        <taxon>Bacilli</taxon>
        <taxon>Lactobacillales</taxon>
        <taxon>Lactobacillaceae</taxon>
        <taxon>Fructobacillus</taxon>
    </lineage>
</organism>